<gene>
    <name evidence="3" type="primary">LOC113794809</name>
</gene>
<evidence type="ECO:0000313" key="2">
    <source>
        <dbReference type="Proteomes" id="UP000515146"/>
    </source>
</evidence>
<reference evidence="3" key="1">
    <citation type="submission" date="2025-08" db="UniProtKB">
        <authorList>
            <consortium name="RefSeq"/>
        </authorList>
    </citation>
    <scope>IDENTIFICATION</scope>
    <source>
        <strain evidence="3">Airmid</strain>
    </source>
</reference>
<dbReference type="KEGG" id="dpte:113794809"/>
<dbReference type="AlphaFoldDB" id="A0A6P6Y881"/>
<accession>A0A6P6Y881</accession>
<organism evidence="2 3">
    <name type="scientific">Dermatophagoides pteronyssinus</name>
    <name type="common">European house dust mite</name>
    <dbReference type="NCBI Taxonomy" id="6956"/>
    <lineage>
        <taxon>Eukaryota</taxon>
        <taxon>Metazoa</taxon>
        <taxon>Ecdysozoa</taxon>
        <taxon>Arthropoda</taxon>
        <taxon>Chelicerata</taxon>
        <taxon>Arachnida</taxon>
        <taxon>Acari</taxon>
        <taxon>Acariformes</taxon>
        <taxon>Sarcoptiformes</taxon>
        <taxon>Astigmata</taxon>
        <taxon>Psoroptidia</taxon>
        <taxon>Analgoidea</taxon>
        <taxon>Pyroglyphidae</taxon>
        <taxon>Dermatophagoidinae</taxon>
        <taxon>Dermatophagoides</taxon>
    </lineage>
</organism>
<dbReference type="RefSeq" id="XP_027200749.1">
    <property type="nucleotide sequence ID" value="XM_027344948.1"/>
</dbReference>
<feature type="compositionally biased region" description="Acidic residues" evidence="1">
    <location>
        <begin position="215"/>
        <end position="224"/>
    </location>
</feature>
<dbReference type="Proteomes" id="UP000515146">
    <property type="component" value="Unplaced"/>
</dbReference>
<feature type="region of interest" description="Disordered" evidence="1">
    <location>
        <begin position="198"/>
        <end position="224"/>
    </location>
</feature>
<protein>
    <submittedName>
        <fullName evidence="3">Uncharacterized protein LOC113794809</fullName>
    </submittedName>
</protein>
<evidence type="ECO:0000313" key="3">
    <source>
        <dbReference type="RefSeq" id="XP_027200749.1"/>
    </source>
</evidence>
<name>A0A6P6Y881_DERPT</name>
<keyword evidence="2" id="KW-1185">Reference proteome</keyword>
<sequence>MYSKPALDFVQVTELIRVRRDGSFHYIHRNSFSDCELHFKHKSDYWPEEFWHTVPYHDWPKDGSDYAIVIGIQQHQQQIQYHSIQLDKVDFINSMDEKTMIINVQEYEYHIQFSGTDTIRILFEIIFTKIPCFYWDTIITNVEQNIFCLLNRNYSKPKPYIEDLENDDDDDNQTFAFIPPPYPIIGGQSTSKSCINYAQTIPQSPPPPPTSEIDQQQDDDPFWDEDELDEIVFGDD</sequence>
<evidence type="ECO:0000256" key="1">
    <source>
        <dbReference type="SAM" id="MobiDB-lite"/>
    </source>
</evidence>
<dbReference type="InParanoid" id="A0A6P6Y881"/>
<proteinExistence type="predicted"/>